<dbReference type="Proteomes" id="UP001596516">
    <property type="component" value="Unassembled WGS sequence"/>
</dbReference>
<accession>A0ABW2UHD2</accession>
<keyword evidence="4" id="KW-1185">Reference proteome</keyword>
<dbReference type="EMBL" id="JBHTFQ010000001">
    <property type="protein sequence ID" value="MFC7702926.1"/>
    <property type="molecule type" value="Genomic_DNA"/>
</dbReference>
<proteinExistence type="predicted"/>
<reference evidence="4" key="1">
    <citation type="journal article" date="2019" name="Int. J. Syst. Evol. Microbiol.">
        <title>The Global Catalogue of Microorganisms (GCM) 10K type strain sequencing project: providing services to taxonomists for standard genome sequencing and annotation.</title>
        <authorList>
            <consortium name="The Broad Institute Genomics Platform"/>
            <consortium name="The Broad Institute Genome Sequencing Center for Infectious Disease"/>
            <person name="Wu L."/>
            <person name="Ma J."/>
        </authorList>
    </citation>
    <scope>NUCLEOTIDE SEQUENCE [LARGE SCALE GENOMIC DNA]</scope>
    <source>
        <strain evidence="4">CGMCC 1.12750</strain>
    </source>
</reference>
<feature type="transmembrane region" description="Helical" evidence="2">
    <location>
        <begin position="24"/>
        <end position="46"/>
    </location>
</feature>
<keyword evidence="2" id="KW-1133">Transmembrane helix</keyword>
<keyword evidence="2" id="KW-0472">Membrane</keyword>
<feature type="region of interest" description="Disordered" evidence="1">
    <location>
        <begin position="105"/>
        <end position="161"/>
    </location>
</feature>
<comment type="caution">
    <text evidence="3">The sequence shown here is derived from an EMBL/GenBank/DDBJ whole genome shotgun (WGS) entry which is preliminary data.</text>
</comment>
<protein>
    <submittedName>
        <fullName evidence="3">Uncharacterized protein</fullName>
    </submittedName>
</protein>
<dbReference type="RefSeq" id="WP_377398188.1">
    <property type="nucleotide sequence ID" value="NZ_JBHTFQ010000001.1"/>
</dbReference>
<gene>
    <name evidence="3" type="ORF">ACFQXB_01810</name>
</gene>
<organism evidence="3 4">
    <name type="scientific">Plastorhodobacter daqingensis</name>
    <dbReference type="NCBI Taxonomy" id="1387281"/>
    <lineage>
        <taxon>Bacteria</taxon>
        <taxon>Pseudomonadati</taxon>
        <taxon>Pseudomonadota</taxon>
        <taxon>Alphaproteobacteria</taxon>
        <taxon>Rhodobacterales</taxon>
        <taxon>Paracoccaceae</taxon>
        <taxon>Plastorhodobacter</taxon>
    </lineage>
</organism>
<evidence type="ECO:0000313" key="4">
    <source>
        <dbReference type="Proteomes" id="UP001596516"/>
    </source>
</evidence>
<evidence type="ECO:0000256" key="2">
    <source>
        <dbReference type="SAM" id="Phobius"/>
    </source>
</evidence>
<sequence length="314" mass="34562">MPDLQQDDGPQLGMFRRPERRAGLAVSDLVAIGLSLLWLIVLAVTWGTAAEERPAPGFALGFILVVVPLALIWVAAATARSLRQIRGEAAQLRATIDALRHAQIAQQQALPRPRNEPAGSATRAAAQAGTPEPQVAPEADRDLHDQPSFDLPEDPPRSTLDLDDLTRALDFPDGPDDHEGIEALQRALADHRTAKLVRAAQDVLTLLAQDGLYMDDFVPDRAHPDLWRRFAAGERGRPVGAVGGIHHREPLAAVSMRMRQDPVFRDAAHHFLRMFDRLFTDFAMVAEDRQIYDFTGTRTARAFMLVGRASGTFD</sequence>
<evidence type="ECO:0000313" key="3">
    <source>
        <dbReference type="EMBL" id="MFC7702926.1"/>
    </source>
</evidence>
<name>A0ABW2UHD2_9RHOB</name>
<keyword evidence="2" id="KW-0812">Transmembrane</keyword>
<evidence type="ECO:0000256" key="1">
    <source>
        <dbReference type="SAM" id="MobiDB-lite"/>
    </source>
</evidence>
<feature type="transmembrane region" description="Helical" evidence="2">
    <location>
        <begin position="58"/>
        <end position="76"/>
    </location>
</feature>
<feature type="compositionally biased region" description="Low complexity" evidence="1">
    <location>
        <begin position="118"/>
        <end position="130"/>
    </location>
</feature>
<feature type="compositionally biased region" description="Basic and acidic residues" evidence="1">
    <location>
        <begin position="138"/>
        <end position="147"/>
    </location>
</feature>